<keyword evidence="4" id="KW-1185">Reference proteome</keyword>
<dbReference type="Proteomes" id="UP001595891">
    <property type="component" value="Unassembled WGS sequence"/>
</dbReference>
<keyword evidence="1" id="KW-0812">Transmembrane</keyword>
<evidence type="ECO:0000313" key="4">
    <source>
        <dbReference type="Proteomes" id="UP001595891"/>
    </source>
</evidence>
<sequence length="138" mass="14535">MSTNAWLVFAFGLAALVFGGIGAGLLMSQRDFRRIARKVPGQVVRLRPSRTENGVVYYPTIRFTTVNGQRVEAETGFGTNPPMARLGAEVGVLYDPERPSRFRVDSLVGGGTLVGAIFAGVGAVMLGVCVAVAVTGGF</sequence>
<gene>
    <name evidence="3" type="ORF">ACFO8L_17030</name>
</gene>
<name>A0ABV9EED2_9ACTN</name>
<feature type="transmembrane region" description="Helical" evidence="1">
    <location>
        <begin position="6"/>
        <end position="28"/>
    </location>
</feature>
<protein>
    <submittedName>
        <fullName evidence="3">DUF3592 domain-containing protein</fullName>
    </submittedName>
</protein>
<feature type="domain" description="DUF3592" evidence="2">
    <location>
        <begin position="39"/>
        <end position="106"/>
    </location>
</feature>
<organism evidence="3 4">
    <name type="scientific">Sphaerisporangium corydalis</name>
    <dbReference type="NCBI Taxonomy" id="1441875"/>
    <lineage>
        <taxon>Bacteria</taxon>
        <taxon>Bacillati</taxon>
        <taxon>Actinomycetota</taxon>
        <taxon>Actinomycetes</taxon>
        <taxon>Streptosporangiales</taxon>
        <taxon>Streptosporangiaceae</taxon>
        <taxon>Sphaerisporangium</taxon>
    </lineage>
</organism>
<comment type="caution">
    <text evidence="3">The sequence shown here is derived from an EMBL/GenBank/DDBJ whole genome shotgun (WGS) entry which is preliminary data.</text>
</comment>
<reference evidence="4" key="1">
    <citation type="journal article" date="2019" name="Int. J. Syst. Evol. Microbiol.">
        <title>The Global Catalogue of Microorganisms (GCM) 10K type strain sequencing project: providing services to taxonomists for standard genome sequencing and annotation.</title>
        <authorList>
            <consortium name="The Broad Institute Genomics Platform"/>
            <consortium name="The Broad Institute Genome Sequencing Center for Infectious Disease"/>
            <person name="Wu L."/>
            <person name="Ma J."/>
        </authorList>
    </citation>
    <scope>NUCLEOTIDE SEQUENCE [LARGE SCALE GENOMIC DNA]</scope>
    <source>
        <strain evidence="4">CCUG 49560</strain>
    </source>
</reference>
<feature type="transmembrane region" description="Helical" evidence="1">
    <location>
        <begin position="107"/>
        <end position="134"/>
    </location>
</feature>
<dbReference type="InterPro" id="IPR021994">
    <property type="entry name" value="DUF3592"/>
</dbReference>
<dbReference type="Pfam" id="PF12158">
    <property type="entry name" value="DUF3592"/>
    <property type="match status" value="1"/>
</dbReference>
<accession>A0ABV9EED2</accession>
<keyword evidence="1" id="KW-1133">Transmembrane helix</keyword>
<dbReference type="EMBL" id="JBHSFN010000009">
    <property type="protein sequence ID" value="MFC4587802.1"/>
    <property type="molecule type" value="Genomic_DNA"/>
</dbReference>
<evidence type="ECO:0000256" key="1">
    <source>
        <dbReference type="SAM" id="Phobius"/>
    </source>
</evidence>
<proteinExistence type="predicted"/>
<dbReference type="RefSeq" id="WP_262840261.1">
    <property type="nucleotide sequence ID" value="NZ_JANZYP010000001.1"/>
</dbReference>
<keyword evidence="1" id="KW-0472">Membrane</keyword>
<evidence type="ECO:0000259" key="2">
    <source>
        <dbReference type="Pfam" id="PF12158"/>
    </source>
</evidence>
<evidence type="ECO:0000313" key="3">
    <source>
        <dbReference type="EMBL" id="MFC4587802.1"/>
    </source>
</evidence>